<evidence type="ECO:0000256" key="1">
    <source>
        <dbReference type="ARBA" id="ARBA00022884"/>
    </source>
</evidence>
<proteinExistence type="predicted"/>
<dbReference type="SMART" id="SM00360">
    <property type="entry name" value="RRM"/>
    <property type="match status" value="1"/>
</dbReference>
<accession>A0A9W7L314</accession>
<dbReference type="InterPro" id="IPR034228">
    <property type="entry name" value="Nop6_RRM"/>
</dbReference>
<reference evidence="5" key="1">
    <citation type="submission" date="2022-07" db="EMBL/GenBank/DDBJ databases">
        <title>Genome analysis of Parmales, a sister group of diatoms, reveals the evolutionary specialization of diatoms from phago-mixotrophs to photoautotrophs.</title>
        <authorList>
            <person name="Ban H."/>
            <person name="Sato S."/>
            <person name="Yoshikawa S."/>
            <person name="Kazumasa Y."/>
            <person name="Nakamura Y."/>
            <person name="Ichinomiya M."/>
            <person name="Saitoh K."/>
            <person name="Sato N."/>
            <person name="Blanc-Mathieu R."/>
            <person name="Endo H."/>
            <person name="Kuwata A."/>
            <person name="Ogata H."/>
        </authorList>
    </citation>
    <scope>NUCLEOTIDE SEQUENCE</scope>
</reference>
<feature type="domain" description="RRM" evidence="4">
    <location>
        <begin position="89"/>
        <end position="171"/>
    </location>
</feature>
<evidence type="ECO:0000313" key="5">
    <source>
        <dbReference type="EMBL" id="GMI27308.1"/>
    </source>
</evidence>
<dbReference type="Proteomes" id="UP001165082">
    <property type="component" value="Unassembled WGS sequence"/>
</dbReference>
<comment type="caution">
    <text evidence="5">The sequence shown here is derived from an EMBL/GenBank/DDBJ whole genome shotgun (WGS) entry which is preliminary data.</text>
</comment>
<feature type="non-terminal residue" evidence="5">
    <location>
        <position position="1"/>
    </location>
</feature>
<dbReference type="Gene3D" id="3.30.70.330">
    <property type="match status" value="1"/>
</dbReference>
<dbReference type="PANTHER" id="PTHR23236:SF92">
    <property type="entry name" value="POLYADENYLATE-BINDING PROTEIN 1"/>
    <property type="match status" value="1"/>
</dbReference>
<organism evidence="5 6">
    <name type="scientific">Triparma retinervis</name>
    <dbReference type="NCBI Taxonomy" id="2557542"/>
    <lineage>
        <taxon>Eukaryota</taxon>
        <taxon>Sar</taxon>
        <taxon>Stramenopiles</taxon>
        <taxon>Ochrophyta</taxon>
        <taxon>Bolidophyceae</taxon>
        <taxon>Parmales</taxon>
        <taxon>Triparmaceae</taxon>
        <taxon>Triparma</taxon>
    </lineage>
</organism>
<dbReference type="InterPro" id="IPR000504">
    <property type="entry name" value="RRM_dom"/>
</dbReference>
<feature type="region of interest" description="Disordered" evidence="3">
    <location>
        <begin position="1"/>
        <end position="39"/>
    </location>
</feature>
<keyword evidence="6" id="KW-1185">Reference proteome</keyword>
<dbReference type="GO" id="GO:0008143">
    <property type="term" value="F:poly(A) binding"/>
    <property type="evidence" value="ECO:0007669"/>
    <property type="project" value="TreeGrafter"/>
</dbReference>
<dbReference type="Pfam" id="PF00076">
    <property type="entry name" value="RRM_1"/>
    <property type="match status" value="1"/>
</dbReference>
<evidence type="ECO:0000256" key="3">
    <source>
        <dbReference type="SAM" id="MobiDB-lite"/>
    </source>
</evidence>
<dbReference type="PANTHER" id="PTHR23236">
    <property type="entry name" value="EUKARYOTIC TRANSLATION INITIATION FACTOR 4B/4H"/>
    <property type="match status" value="1"/>
</dbReference>
<dbReference type="SUPFAM" id="SSF54928">
    <property type="entry name" value="RNA-binding domain, RBD"/>
    <property type="match status" value="1"/>
</dbReference>
<dbReference type="AlphaFoldDB" id="A0A9W7L314"/>
<evidence type="ECO:0000259" key="4">
    <source>
        <dbReference type="PROSITE" id="PS50102"/>
    </source>
</evidence>
<protein>
    <recommendedName>
        <fullName evidence="4">RRM domain-containing protein</fullName>
    </recommendedName>
</protein>
<dbReference type="InterPro" id="IPR012677">
    <property type="entry name" value="Nucleotide-bd_a/b_plait_sf"/>
</dbReference>
<dbReference type="InterPro" id="IPR035979">
    <property type="entry name" value="RBD_domain_sf"/>
</dbReference>
<evidence type="ECO:0000256" key="2">
    <source>
        <dbReference type="PROSITE-ProRule" id="PRU00176"/>
    </source>
</evidence>
<sequence length="267" mass="29623">MMVSLNLQPPASNKTPASSDEKVPTAEELEAMSSKDRRKWKRKLEALEAEKTNVDVTEFREAKKQKAVDEEAEAKAAAEAEESKKPNPYIVFVGQLSYKTTASQLLDHINTKLPSLTESTPTIRLLTSPSGKSRGMGFVEFKENPEDMYMMLTLHHTELDGRRINVERTSGGRGPAKAARLSAFRESQASLMVSTCAKIIEERLESGDVKDGELDEGVISLLKRHSSNVVEQAFTEYVEMRGEGLKNPSSYLTSIVTRISKEGVEAR</sequence>
<dbReference type="PROSITE" id="PS50102">
    <property type="entry name" value="RRM"/>
    <property type="match status" value="1"/>
</dbReference>
<dbReference type="CDD" id="cd12400">
    <property type="entry name" value="RRM_Nop6"/>
    <property type="match status" value="1"/>
</dbReference>
<keyword evidence="1 2" id="KW-0694">RNA-binding</keyword>
<gene>
    <name evidence="5" type="ORF">TrRE_jg5887</name>
</gene>
<evidence type="ECO:0000313" key="6">
    <source>
        <dbReference type="Proteomes" id="UP001165082"/>
    </source>
</evidence>
<feature type="compositionally biased region" description="Polar residues" evidence="3">
    <location>
        <begin position="1"/>
        <end position="18"/>
    </location>
</feature>
<dbReference type="EMBL" id="BRXZ01008506">
    <property type="protein sequence ID" value="GMI27308.1"/>
    <property type="molecule type" value="Genomic_DNA"/>
</dbReference>
<name>A0A9W7L314_9STRA</name>
<dbReference type="OrthoDB" id="439808at2759"/>